<dbReference type="AlphaFoldDB" id="A0A8K0DHV9"/>
<organism evidence="3 4">
    <name type="scientific">Ignelater luminosus</name>
    <name type="common">Cucubano</name>
    <name type="synonym">Pyrophorus luminosus</name>
    <dbReference type="NCBI Taxonomy" id="2038154"/>
    <lineage>
        <taxon>Eukaryota</taxon>
        <taxon>Metazoa</taxon>
        <taxon>Ecdysozoa</taxon>
        <taxon>Arthropoda</taxon>
        <taxon>Hexapoda</taxon>
        <taxon>Insecta</taxon>
        <taxon>Pterygota</taxon>
        <taxon>Neoptera</taxon>
        <taxon>Endopterygota</taxon>
        <taxon>Coleoptera</taxon>
        <taxon>Polyphaga</taxon>
        <taxon>Elateriformia</taxon>
        <taxon>Elateroidea</taxon>
        <taxon>Elateridae</taxon>
        <taxon>Agrypninae</taxon>
        <taxon>Pyrophorini</taxon>
        <taxon>Ignelater</taxon>
    </lineage>
</organism>
<evidence type="ECO:0000313" key="3">
    <source>
        <dbReference type="EMBL" id="KAF2904511.1"/>
    </source>
</evidence>
<dbReference type="InterPro" id="IPR032739">
    <property type="entry name" value="MRNIP"/>
</dbReference>
<dbReference type="GO" id="GO:0007095">
    <property type="term" value="P:mitotic G2 DNA damage checkpoint signaling"/>
    <property type="evidence" value="ECO:0007669"/>
    <property type="project" value="TreeGrafter"/>
</dbReference>
<evidence type="ECO:0000259" key="2">
    <source>
        <dbReference type="Pfam" id="PF15749"/>
    </source>
</evidence>
<dbReference type="OrthoDB" id="5960226at2759"/>
<dbReference type="PANTHER" id="PTHR15863">
    <property type="entry name" value="MRN COMPLEX-INTERACTING PROTEIN"/>
    <property type="match status" value="1"/>
</dbReference>
<dbReference type="InterPro" id="IPR049472">
    <property type="entry name" value="MRNIP_N"/>
</dbReference>
<name>A0A8K0DHV9_IGNLU</name>
<dbReference type="GO" id="GO:0003682">
    <property type="term" value="F:chromatin binding"/>
    <property type="evidence" value="ECO:0007669"/>
    <property type="project" value="TreeGrafter"/>
</dbReference>
<dbReference type="Pfam" id="PF15749">
    <property type="entry name" value="MRNIP"/>
    <property type="match status" value="1"/>
</dbReference>
<evidence type="ECO:0000256" key="1">
    <source>
        <dbReference type="SAM" id="MobiDB-lite"/>
    </source>
</evidence>
<dbReference type="PANTHER" id="PTHR15863:SF2">
    <property type="entry name" value="MRN COMPLEX-INTERACTING PROTEIN"/>
    <property type="match status" value="1"/>
</dbReference>
<accession>A0A8K0DHV9</accession>
<feature type="domain" description="MRN complex-interacting protein N-terminal" evidence="2">
    <location>
        <begin position="8"/>
        <end position="77"/>
    </location>
</feature>
<reference evidence="3" key="1">
    <citation type="submission" date="2019-08" db="EMBL/GenBank/DDBJ databases">
        <title>The genome of the North American firefly Photinus pyralis.</title>
        <authorList>
            <consortium name="Photinus pyralis genome working group"/>
            <person name="Fallon T.R."/>
            <person name="Sander Lower S.E."/>
            <person name="Weng J.-K."/>
        </authorList>
    </citation>
    <scope>NUCLEOTIDE SEQUENCE</scope>
    <source>
        <strain evidence="3">TRF0915ILg1</strain>
        <tissue evidence="3">Whole body</tissue>
    </source>
</reference>
<dbReference type="Proteomes" id="UP000801492">
    <property type="component" value="Unassembled WGS sequence"/>
</dbReference>
<evidence type="ECO:0000313" key="4">
    <source>
        <dbReference type="Proteomes" id="UP000801492"/>
    </source>
</evidence>
<keyword evidence="4" id="KW-1185">Reference proteome</keyword>
<sequence>MPQEMHAIRCYNCNAFQVHIVKKVPKWECKVCGEKQSLKKVYGRGSGKDCRLLVQELNQKRLEASEAQSINSCAETDLQDVRRLDDCSYDVGNTVSSWSEFMPETSSINNDSSEESDGAASKYSFERPIKRRKYSQRIKKSMNSTDRNFNNTQVNDGIEGNKTPLISDTYCNNLNNYKTQLIINSSKNEKSKHVSRNKELDVVATQKHNLTVSRWSEFVSTCHSDSLKEENHSENLNQSCKLQFNKVVNTQFENTMRFHSDIIKNETQKAFDENVAVHSPNVKEEVIRLTRNSKCQQYFNKLHTNKATDVRYNKRLKYKDDASLDKSEHLNSSTSNDLEISNINLKSEKEIKASKWSIFMKGEEDDTVLDFDQTNELKFTEKSGCLQTVNTTCGGSTKDIPFQKQAEANKWNSCLFRNKKDQTIVSGLEQSNDEFSSAESTGIYENDDLKLKNDVFSFNTQNSDLDLIFAL</sequence>
<feature type="region of interest" description="Disordered" evidence="1">
    <location>
        <begin position="102"/>
        <end position="126"/>
    </location>
</feature>
<dbReference type="EMBL" id="VTPC01000753">
    <property type="protein sequence ID" value="KAF2904511.1"/>
    <property type="molecule type" value="Genomic_DNA"/>
</dbReference>
<proteinExistence type="predicted"/>
<protein>
    <recommendedName>
        <fullName evidence="2">MRN complex-interacting protein N-terminal domain-containing protein</fullName>
    </recommendedName>
</protein>
<dbReference type="GO" id="GO:0005634">
    <property type="term" value="C:nucleus"/>
    <property type="evidence" value="ECO:0007669"/>
    <property type="project" value="TreeGrafter"/>
</dbReference>
<comment type="caution">
    <text evidence="3">The sequence shown here is derived from an EMBL/GenBank/DDBJ whole genome shotgun (WGS) entry which is preliminary data.</text>
</comment>
<gene>
    <name evidence="3" type="ORF">ILUMI_01667</name>
</gene>